<dbReference type="STRING" id="121845.A0A1S3D1X9"/>
<dbReference type="OrthoDB" id="10261947at2759"/>
<protein>
    <submittedName>
        <fullName evidence="6">V-type proton ATPase subunit F-like</fullName>
    </submittedName>
</protein>
<comment type="similarity">
    <text evidence="1">Belongs to the V-ATPase F subunit family.</text>
</comment>
<reference evidence="6" key="1">
    <citation type="submission" date="2025-08" db="UniProtKB">
        <authorList>
            <consortium name="RefSeq"/>
        </authorList>
    </citation>
    <scope>IDENTIFICATION</scope>
</reference>
<dbReference type="Gene3D" id="3.40.50.10580">
    <property type="entry name" value="ATPase, V1 complex, subunit F"/>
    <property type="match status" value="1"/>
</dbReference>
<dbReference type="GeneID" id="103509706"/>
<accession>A0A1S3D1X9</accession>
<evidence type="ECO:0000256" key="4">
    <source>
        <dbReference type="ARBA" id="ARBA00023065"/>
    </source>
</evidence>
<dbReference type="OMA" id="IILIESH"/>
<evidence type="ECO:0000313" key="5">
    <source>
        <dbReference type="Proteomes" id="UP000079169"/>
    </source>
</evidence>
<name>A0A1S3D1X9_DIACI</name>
<keyword evidence="2" id="KW-0813">Transport</keyword>
<evidence type="ECO:0000313" key="6">
    <source>
        <dbReference type="RefSeq" id="XP_008472558.1"/>
    </source>
</evidence>
<gene>
    <name evidence="6" type="primary">LOC103509706</name>
</gene>
<dbReference type="InterPro" id="IPR008218">
    <property type="entry name" value="ATPase_V1-cplx_f_g_su"/>
</dbReference>
<dbReference type="PANTHER" id="PTHR13861">
    <property type="entry name" value="VACUOLAR ATP SYNTHASE SUBUNIT F"/>
    <property type="match status" value="1"/>
</dbReference>
<keyword evidence="5" id="KW-1185">Reference proteome</keyword>
<dbReference type="AlphaFoldDB" id="A0A1S3D1X9"/>
<dbReference type="GO" id="GO:0016020">
    <property type="term" value="C:membrane"/>
    <property type="evidence" value="ECO:0007669"/>
    <property type="project" value="TreeGrafter"/>
</dbReference>
<evidence type="ECO:0000256" key="3">
    <source>
        <dbReference type="ARBA" id="ARBA00022781"/>
    </source>
</evidence>
<dbReference type="PaxDb" id="121845-A0A1S3D1X9"/>
<dbReference type="SUPFAM" id="SSF159468">
    <property type="entry name" value="AtpF-like"/>
    <property type="match status" value="1"/>
</dbReference>
<evidence type="ECO:0000256" key="2">
    <source>
        <dbReference type="ARBA" id="ARBA00022448"/>
    </source>
</evidence>
<dbReference type="KEGG" id="dci:103509706"/>
<keyword evidence="4" id="KW-0406">Ion transport</keyword>
<dbReference type="RefSeq" id="XP_008472558.1">
    <property type="nucleotide sequence ID" value="XM_008474336.3"/>
</dbReference>
<dbReference type="InterPro" id="IPR036906">
    <property type="entry name" value="ATPase_V1_fsu_sf"/>
</dbReference>
<proteinExistence type="inferred from homology"/>
<evidence type="ECO:0000256" key="1">
    <source>
        <dbReference type="ARBA" id="ARBA00010148"/>
    </source>
</evidence>
<dbReference type="PANTHER" id="PTHR13861:SF2">
    <property type="entry name" value="V-TYPE PROTON ATPASE SUBUNIT F"/>
    <property type="match status" value="1"/>
</dbReference>
<dbReference type="GO" id="GO:0046961">
    <property type="term" value="F:proton-transporting ATPase activity, rotational mechanism"/>
    <property type="evidence" value="ECO:0007669"/>
    <property type="project" value="InterPro"/>
</dbReference>
<keyword evidence="3" id="KW-0375">Hydrogen ion transport</keyword>
<dbReference type="Pfam" id="PF01990">
    <property type="entry name" value="ATP-synt_F"/>
    <property type="match status" value="1"/>
</dbReference>
<dbReference type="Proteomes" id="UP000079169">
    <property type="component" value="Unplaced"/>
</dbReference>
<sequence>MAEEVLQLVGLIGDEDSVVGFLLGGIGHQTITPPLQTVTSNVFVVDKETPADEIEDAFRTLVRRTDVGIVLITRLVADRIRHTLDIRERSNQVYPIVLEIPSALDAFHYTITDEDKQCRNIATLPKKK</sequence>
<organism evidence="5 6">
    <name type="scientific">Diaphorina citri</name>
    <name type="common">Asian citrus psyllid</name>
    <dbReference type="NCBI Taxonomy" id="121845"/>
    <lineage>
        <taxon>Eukaryota</taxon>
        <taxon>Metazoa</taxon>
        <taxon>Ecdysozoa</taxon>
        <taxon>Arthropoda</taxon>
        <taxon>Hexapoda</taxon>
        <taxon>Insecta</taxon>
        <taxon>Pterygota</taxon>
        <taxon>Neoptera</taxon>
        <taxon>Paraneoptera</taxon>
        <taxon>Hemiptera</taxon>
        <taxon>Sternorrhyncha</taxon>
        <taxon>Psylloidea</taxon>
        <taxon>Psyllidae</taxon>
        <taxon>Diaphorininae</taxon>
        <taxon>Diaphorina</taxon>
    </lineage>
</organism>